<organism evidence="2 3">
    <name type="scientific">Rhodospira trueperi</name>
    <dbReference type="NCBI Taxonomy" id="69960"/>
    <lineage>
        <taxon>Bacteria</taxon>
        <taxon>Pseudomonadati</taxon>
        <taxon>Pseudomonadota</taxon>
        <taxon>Alphaproteobacteria</taxon>
        <taxon>Rhodospirillales</taxon>
        <taxon>Rhodospirillaceae</taxon>
        <taxon>Rhodospira</taxon>
    </lineage>
</organism>
<dbReference type="PANTHER" id="PTHR14119:SF3">
    <property type="entry name" value="ISOCHORISMATASE DOMAIN-CONTAINING PROTEIN 2"/>
    <property type="match status" value="1"/>
</dbReference>
<keyword evidence="3" id="KW-1185">Reference proteome</keyword>
<dbReference type="InterPro" id="IPR036380">
    <property type="entry name" value="Isochorismatase-like_sf"/>
</dbReference>
<evidence type="ECO:0000313" key="3">
    <source>
        <dbReference type="Proteomes" id="UP000199412"/>
    </source>
</evidence>
<dbReference type="InterPro" id="IPR050993">
    <property type="entry name" value="Isochorismatase_domain"/>
</dbReference>
<dbReference type="CDD" id="cd01012">
    <property type="entry name" value="YcaC_related"/>
    <property type="match status" value="1"/>
</dbReference>
<protein>
    <submittedName>
        <fullName evidence="2">Nicotinamidase-related amidase</fullName>
    </submittedName>
</protein>
<dbReference type="PANTHER" id="PTHR14119">
    <property type="entry name" value="HYDROLASE"/>
    <property type="match status" value="1"/>
</dbReference>
<evidence type="ECO:0000313" key="2">
    <source>
        <dbReference type="EMBL" id="SDE41499.1"/>
    </source>
</evidence>
<sequence>MLLRADRSVLIVIDVQERLCPVMDNPRRVLFNGARLLRGAALLDVPVLCTEQYPKGLGPTMIDLRDLLPEGAVMEKTAFGSMGEPRFRAALDALGRPQVVLCGTEAHVCVLQTALGLREASYDVFVVADAVGSRHPDSERAGLERARDAGCSIVTTEMVLFEWVADKDHPAFRDISALVK</sequence>
<name>A0A1G7CQB9_9PROT</name>
<dbReference type="STRING" id="69960.SAMN05421720_106175"/>
<proteinExistence type="predicted"/>
<gene>
    <name evidence="2" type="ORF">SAMN05421720_106175</name>
</gene>
<reference evidence="2 3" key="1">
    <citation type="submission" date="2016-10" db="EMBL/GenBank/DDBJ databases">
        <authorList>
            <person name="de Groot N.N."/>
        </authorList>
    </citation>
    <scope>NUCLEOTIDE SEQUENCE [LARGE SCALE GENOMIC DNA]</scope>
    <source>
        <strain evidence="2 3">ATCC 700224</strain>
    </source>
</reference>
<accession>A0A1G7CQB9</accession>
<dbReference type="OrthoDB" id="9796958at2"/>
<dbReference type="RefSeq" id="WP_092785745.1">
    <property type="nucleotide sequence ID" value="NZ_FNAP01000006.1"/>
</dbReference>
<dbReference type="EMBL" id="FNAP01000006">
    <property type="protein sequence ID" value="SDE41499.1"/>
    <property type="molecule type" value="Genomic_DNA"/>
</dbReference>
<evidence type="ECO:0000259" key="1">
    <source>
        <dbReference type="Pfam" id="PF00857"/>
    </source>
</evidence>
<dbReference type="Proteomes" id="UP000199412">
    <property type="component" value="Unassembled WGS sequence"/>
</dbReference>
<dbReference type="AlphaFoldDB" id="A0A1G7CQB9"/>
<dbReference type="Pfam" id="PF00857">
    <property type="entry name" value="Isochorismatase"/>
    <property type="match status" value="1"/>
</dbReference>
<dbReference type="Gene3D" id="3.40.50.850">
    <property type="entry name" value="Isochorismatase-like"/>
    <property type="match status" value="1"/>
</dbReference>
<feature type="domain" description="Isochorismatase-like" evidence="1">
    <location>
        <begin position="8"/>
        <end position="157"/>
    </location>
</feature>
<dbReference type="InterPro" id="IPR000868">
    <property type="entry name" value="Isochorismatase-like_dom"/>
</dbReference>
<dbReference type="SUPFAM" id="SSF52499">
    <property type="entry name" value="Isochorismatase-like hydrolases"/>
    <property type="match status" value="1"/>
</dbReference>